<dbReference type="EMBL" id="QZKU01000075">
    <property type="protein sequence ID" value="RJP20692.1"/>
    <property type="molecule type" value="Genomic_DNA"/>
</dbReference>
<dbReference type="Proteomes" id="UP000265882">
    <property type="component" value="Unassembled WGS sequence"/>
</dbReference>
<keyword evidence="4" id="KW-0808">Transferase</keyword>
<keyword evidence="2" id="KW-0472">Membrane</keyword>
<dbReference type="InterPro" id="IPR003362">
    <property type="entry name" value="Bact_transf"/>
</dbReference>
<evidence type="ECO:0000256" key="1">
    <source>
        <dbReference type="ARBA" id="ARBA00006464"/>
    </source>
</evidence>
<keyword evidence="2" id="KW-0812">Transmembrane</keyword>
<reference evidence="4 5" key="1">
    <citation type="journal article" date="2017" name="ISME J.">
        <title>Energy and carbon metabolisms in a deep terrestrial subsurface fluid microbial community.</title>
        <authorList>
            <person name="Momper L."/>
            <person name="Jungbluth S.P."/>
            <person name="Lee M.D."/>
            <person name="Amend J.P."/>
        </authorList>
    </citation>
    <scope>NUCLEOTIDE SEQUENCE [LARGE SCALE GENOMIC DNA]</scope>
    <source>
        <strain evidence="4">SURF_5</strain>
    </source>
</reference>
<dbReference type="Pfam" id="PF02397">
    <property type="entry name" value="Bac_transf"/>
    <property type="match status" value="1"/>
</dbReference>
<evidence type="ECO:0000313" key="4">
    <source>
        <dbReference type="EMBL" id="RJP20692.1"/>
    </source>
</evidence>
<evidence type="ECO:0000259" key="3">
    <source>
        <dbReference type="Pfam" id="PF02397"/>
    </source>
</evidence>
<evidence type="ECO:0000313" key="5">
    <source>
        <dbReference type="Proteomes" id="UP000265882"/>
    </source>
</evidence>
<dbReference type="PANTHER" id="PTHR30576:SF0">
    <property type="entry name" value="UNDECAPRENYL-PHOSPHATE N-ACETYLGALACTOSAMINYL 1-PHOSPHATE TRANSFERASE-RELATED"/>
    <property type="match status" value="1"/>
</dbReference>
<dbReference type="PANTHER" id="PTHR30576">
    <property type="entry name" value="COLANIC BIOSYNTHESIS UDP-GLUCOSE LIPID CARRIER TRANSFERASE"/>
    <property type="match status" value="1"/>
</dbReference>
<name>A0A3A4NNU6_ABYX5</name>
<feature type="transmembrane region" description="Helical" evidence="2">
    <location>
        <begin position="77"/>
        <end position="96"/>
    </location>
</feature>
<feature type="domain" description="Bacterial sugar transferase" evidence="3">
    <location>
        <begin position="145"/>
        <end position="282"/>
    </location>
</feature>
<comment type="similarity">
    <text evidence="1">Belongs to the bacterial sugar transferase family.</text>
</comment>
<evidence type="ECO:0000256" key="2">
    <source>
        <dbReference type="SAM" id="Phobius"/>
    </source>
</evidence>
<keyword evidence="2" id="KW-1133">Transmembrane helix</keyword>
<accession>A0A3A4NNU6</accession>
<feature type="transmembrane region" description="Helical" evidence="2">
    <location>
        <begin position="39"/>
        <end position="57"/>
    </location>
</feature>
<dbReference type="GO" id="GO:0016780">
    <property type="term" value="F:phosphotransferase activity, for other substituted phosphate groups"/>
    <property type="evidence" value="ECO:0007669"/>
    <property type="project" value="TreeGrafter"/>
</dbReference>
<gene>
    <name evidence="4" type="ORF">C4520_11080</name>
</gene>
<sequence length="317" mass="36022">MQSLKIIANGMRFLAFWAIPGFYLLGASAVVSGQWENSLGLLLAATALLIVYVIWLLRLKGERYIKVKAFWERPLALLMLLFSFPLLLLTGLLIKLESPGPALYFQERIGMNSRRRERRCCSASGNPPPLRSERRHVDRRGRDFGGRPFIICKLRSMTADAECCIGAAWSSGDNDPRVTKIGYYIRKTHLDELPQLCNVLRGDMSLIGPRPERPDFITQLSTVVDGYRDRLVVPPGITGLSQVRKEQDQSVDDVVEKLRNDREYIDNVCFSLDVKIALNTVLLMGNLFWSAVRRRTIEKIEPKTPDIIFADNPRSDR</sequence>
<dbReference type="AlphaFoldDB" id="A0A3A4NNU6"/>
<organism evidence="4 5">
    <name type="scientific">Abyssobacteria bacterium (strain SURF_5)</name>
    <dbReference type="NCBI Taxonomy" id="2093360"/>
    <lineage>
        <taxon>Bacteria</taxon>
        <taxon>Pseudomonadati</taxon>
        <taxon>Candidatus Hydrogenedentota</taxon>
        <taxon>Candidatus Abyssobacteria</taxon>
    </lineage>
</organism>
<comment type="caution">
    <text evidence="4">The sequence shown here is derived from an EMBL/GenBank/DDBJ whole genome shotgun (WGS) entry which is preliminary data.</text>
</comment>
<proteinExistence type="inferred from homology"/>
<protein>
    <submittedName>
        <fullName evidence="4">Sugar transferase</fullName>
    </submittedName>
</protein>